<accession>A0A2K2FZ88</accession>
<reference evidence="1 2" key="1">
    <citation type="submission" date="2016-05" db="EMBL/GenBank/DDBJ databases">
        <title>Complete genome sequence of Novosphingobium guangzhouense SA925(T).</title>
        <authorList>
            <person name="Sha S."/>
        </authorList>
    </citation>
    <scope>NUCLEOTIDE SEQUENCE [LARGE SCALE GENOMIC DNA]</scope>
    <source>
        <strain evidence="1 2">SA925</strain>
    </source>
</reference>
<dbReference type="AlphaFoldDB" id="A0A2K2FZ88"/>
<dbReference type="Proteomes" id="UP000236327">
    <property type="component" value="Unassembled WGS sequence"/>
</dbReference>
<organism evidence="1 2">
    <name type="scientific">Novosphingobium guangzhouense</name>
    <dbReference type="NCBI Taxonomy" id="1850347"/>
    <lineage>
        <taxon>Bacteria</taxon>
        <taxon>Pseudomonadati</taxon>
        <taxon>Pseudomonadota</taxon>
        <taxon>Alphaproteobacteria</taxon>
        <taxon>Sphingomonadales</taxon>
        <taxon>Sphingomonadaceae</taxon>
        <taxon>Novosphingobium</taxon>
    </lineage>
</organism>
<name>A0A2K2FZ88_9SPHN</name>
<dbReference type="PANTHER" id="PTHR12526">
    <property type="entry name" value="GLYCOSYLTRANSFERASE"/>
    <property type="match status" value="1"/>
</dbReference>
<protein>
    <recommendedName>
        <fullName evidence="3">Glycosyl transferase family 1 domain-containing protein</fullName>
    </recommendedName>
</protein>
<gene>
    <name evidence="1" type="ORF">A8V01_05525</name>
</gene>
<sequence length="332" mass="36893">MPGYHGPVGFVTRFPKIVATIWKSLDRRNAYVLRIPATIPSLYAFMLWLKRIPFAVEVAADPYDGYSSEALGKNKLSFLFRALFVWMTKWQCRHAVASAYVTREALQKRYPPRDRASSFSFTSIDLKDEAFATAPRAAGSFPEGTLHLVMIGNMQKNLKGHDTMIDAIAMLKRRGITVTADFVGFGENLANFKAKADAEGVGELINFCGKLPNGKPVRDVLDRGDLFILPSRQEGLPRAMLEAMARALPAIATRVGGTPELVQEDCLFEPGDADRLADMIGNLVDRRDELAAISERNLTVAREYHADAIKKKRDAFYAFLKSKSGLKSKTGR</sequence>
<evidence type="ECO:0000313" key="1">
    <source>
        <dbReference type="EMBL" id="PNU04064.1"/>
    </source>
</evidence>
<evidence type="ECO:0000313" key="2">
    <source>
        <dbReference type="Proteomes" id="UP000236327"/>
    </source>
</evidence>
<dbReference type="SUPFAM" id="SSF53756">
    <property type="entry name" value="UDP-Glycosyltransferase/glycogen phosphorylase"/>
    <property type="match status" value="1"/>
</dbReference>
<dbReference type="CDD" id="cd03801">
    <property type="entry name" value="GT4_PimA-like"/>
    <property type="match status" value="1"/>
</dbReference>
<comment type="caution">
    <text evidence="1">The sequence shown here is derived from an EMBL/GenBank/DDBJ whole genome shotgun (WGS) entry which is preliminary data.</text>
</comment>
<dbReference type="Pfam" id="PF13692">
    <property type="entry name" value="Glyco_trans_1_4"/>
    <property type="match status" value="1"/>
</dbReference>
<evidence type="ECO:0008006" key="3">
    <source>
        <dbReference type="Google" id="ProtNLM"/>
    </source>
</evidence>
<keyword evidence="2" id="KW-1185">Reference proteome</keyword>
<proteinExistence type="predicted"/>
<dbReference type="EMBL" id="LYMM01000040">
    <property type="protein sequence ID" value="PNU04064.1"/>
    <property type="molecule type" value="Genomic_DNA"/>
</dbReference>
<dbReference type="Gene3D" id="3.40.50.2000">
    <property type="entry name" value="Glycogen Phosphorylase B"/>
    <property type="match status" value="2"/>
</dbReference>